<proteinExistence type="predicted"/>
<dbReference type="Proteomes" id="UP001732700">
    <property type="component" value="Chromosome 7C"/>
</dbReference>
<evidence type="ECO:0000313" key="1">
    <source>
        <dbReference type="EnsemblPlants" id="AVESA.00010b.r2.7CG0711970.1.CDS"/>
    </source>
</evidence>
<name>A0ACD6A9Y0_AVESA</name>
<keyword evidence="2" id="KW-1185">Reference proteome</keyword>
<sequence>MEAPTDAWLGAMGSLLRKIHVLLDPGCRLPKGVKDRMHLLRDDLEELSEYLEDLSELVDLPPTAKCWVKGVRELSFDMEDYHDSFVRPARANINIRSVRGARRVKIPTRLLVQDMKIPKRLKWYRQVAHKLSEFRMSVQEAIERHERYEIHRCSTFRHRFVSVGPMLPTSYEESAEVVIDDRMNEFINSLSNDGDQQLKVVSIVGSGCVGKTTFAKVLSNKFGGRFDCQAFIRVSKKPDMKGVLRDMLSQVQLQQPPSKCNDLDLIDNIRKHLQDKRYLIIIDDLWAASVWNTINHAFPKGRQSSRIITTTEIEEVALTCCSYHSEHVFEVRPLDVDSSRNLFFKSIFGSERDCPEQFKEVSNKIVEICGGLPLATINIARLLARQSILSMDLLTYICDSLSSCLSEKSTSEKTRRILFFSYNNLPHYLKTCLLHLDMWEDGCTILKEDLVKQWVAEGYIHATGGQDMEKVAGNYLDELIDRRFIQPVCINYNNEVVSCTVHVVVRELIACKSAEENFIVVVHSSRKDVALSHKVRRLSLLFDNAKYAKIPANIKKSQVRSLALFGVIECMPCCAEFKLLRVLNLQLFGHHGVDTINVTGISDLFHLRYLKIASDVCIELPNHMQGLQCLETLDMHTRVTAVPSDIIDLTCLLHLCISVKTNMLDRRSASIEAKEPDFLFYRPETLPYCQEKWMDKQNFFRKERIVRNELVSLWRLGKLTNLQDLHLACSIPSSKSTMEALGCLLDGHGNLKTLHVFPESTHKDDEVCGAPQLTLFWIRLAPPLLERFEWSLHSCIFGRLPEWIDKALVNLCTLKIAVNNLTRNDVDTLGGLPALTTLSLYVHTTPGERIVFDRVGFKILSYLKFRCSAPVLKFEAGTMANLCKIKLCFNASGVDQHAAAAAAYVKIDHMPGLKEISAKIGAACAADAQSALKITVNNHPSNPRIDVQLLELMSKKLNEQDIDEVQEKLEMKLRTRRQYIMSNSFEHPMIGDVMQDIPSLCNARSVPIEPTRWKLAFQKPVQLPIFTGCKIQDDSGGPLQIILVDGDSGLPSALPQHLRINLFLLYANQVLDEAEDSSTADIQRYMVPWALLAGDTQLTMSDGYGTVNELWFTDNTQWLQSKLRIGARVDPGTYDGERIREAMTEPFDVREIPPVLGDDVSKLVNVVKGGTIHKKLSQHNVKTVQDLLMMDVVKQAELCSILGGVGMTTKWEETMNHAKSCDTGDKVYVYHSPPASIYLNSICGVIKIEYHGVEYRLHQLTREQKVYVLDMWLEAYEQRNKLPETDAVTLHSRSTIDMGTLRSIPRREAGVVFLHPDYL</sequence>
<reference evidence="1" key="1">
    <citation type="submission" date="2021-05" db="EMBL/GenBank/DDBJ databases">
        <authorList>
            <person name="Scholz U."/>
            <person name="Mascher M."/>
            <person name="Fiebig A."/>
        </authorList>
    </citation>
    <scope>NUCLEOTIDE SEQUENCE [LARGE SCALE GENOMIC DNA]</scope>
</reference>
<dbReference type="EnsemblPlants" id="AVESA.00010b.r2.7CG0711970.1">
    <property type="protein sequence ID" value="AVESA.00010b.r2.7CG0711970.1.CDS"/>
    <property type="gene ID" value="AVESA.00010b.r2.7CG0711970"/>
</dbReference>
<evidence type="ECO:0000313" key="2">
    <source>
        <dbReference type="Proteomes" id="UP001732700"/>
    </source>
</evidence>
<reference evidence="1" key="2">
    <citation type="submission" date="2025-09" db="UniProtKB">
        <authorList>
            <consortium name="EnsemblPlants"/>
        </authorList>
    </citation>
    <scope>IDENTIFICATION</scope>
</reference>
<protein>
    <submittedName>
        <fullName evidence="1">Uncharacterized protein</fullName>
    </submittedName>
</protein>
<organism evidence="1 2">
    <name type="scientific">Avena sativa</name>
    <name type="common">Oat</name>
    <dbReference type="NCBI Taxonomy" id="4498"/>
    <lineage>
        <taxon>Eukaryota</taxon>
        <taxon>Viridiplantae</taxon>
        <taxon>Streptophyta</taxon>
        <taxon>Embryophyta</taxon>
        <taxon>Tracheophyta</taxon>
        <taxon>Spermatophyta</taxon>
        <taxon>Magnoliopsida</taxon>
        <taxon>Liliopsida</taxon>
        <taxon>Poales</taxon>
        <taxon>Poaceae</taxon>
        <taxon>BOP clade</taxon>
        <taxon>Pooideae</taxon>
        <taxon>Poodae</taxon>
        <taxon>Poeae</taxon>
        <taxon>Poeae Chloroplast Group 1 (Aveneae type)</taxon>
        <taxon>Aveninae</taxon>
        <taxon>Avena</taxon>
    </lineage>
</organism>
<accession>A0ACD6A9Y0</accession>